<reference evidence="2 3" key="1">
    <citation type="submission" date="2018-04" db="EMBL/GenBank/DDBJ databases">
        <title>WGS assembly of Panicum hallii var. hallii HAL2.</title>
        <authorList>
            <person name="Lovell J."/>
            <person name="Jenkins J."/>
            <person name="Lowry D."/>
            <person name="Mamidi S."/>
            <person name="Sreedasyam A."/>
            <person name="Weng X."/>
            <person name="Barry K."/>
            <person name="Bonette J."/>
            <person name="Campitelli B."/>
            <person name="Daum C."/>
            <person name="Gordon S."/>
            <person name="Gould B."/>
            <person name="Lipzen A."/>
            <person name="MacQueen A."/>
            <person name="Palacio-Mejia J."/>
            <person name="Plott C."/>
            <person name="Shakirov E."/>
            <person name="Shu S."/>
            <person name="Yoshinaga Y."/>
            <person name="Zane M."/>
            <person name="Rokhsar D."/>
            <person name="Grimwood J."/>
            <person name="Schmutz J."/>
            <person name="Juenger T."/>
        </authorList>
    </citation>
    <scope>NUCLEOTIDE SEQUENCE [LARGE SCALE GENOMIC DNA]</scope>
    <source>
        <strain evidence="3">cv. HAL2</strain>
    </source>
</reference>
<feature type="region of interest" description="Disordered" evidence="1">
    <location>
        <begin position="1"/>
        <end position="27"/>
    </location>
</feature>
<dbReference type="AlphaFoldDB" id="A0A2T7C7X0"/>
<evidence type="ECO:0000256" key="1">
    <source>
        <dbReference type="SAM" id="MobiDB-lite"/>
    </source>
</evidence>
<proteinExistence type="predicted"/>
<organism evidence="2 3">
    <name type="scientific">Panicum hallii var. hallii</name>
    <dbReference type="NCBI Taxonomy" id="1504633"/>
    <lineage>
        <taxon>Eukaryota</taxon>
        <taxon>Viridiplantae</taxon>
        <taxon>Streptophyta</taxon>
        <taxon>Embryophyta</taxon>
        <taxon>Tracheophyta</taxon>
        <taxon>Spermatophyta</taxon>
        <taxon>Magnoliopsida</taxon>
        <taxon>Liliopsida</taxon>
        <taxon>Poales</taxon>
        <taxon>Poaceae</taxon>
        <taxon>PACMAD clade</taxon>
        <taxon>Panicoideae</taxon>
        <taxon>Panicodae</taxon>
        <taxon>Paniceae</taxon>
        <taxon>Panicinae</taxon>
        <taxon>Panicum</taxon>
        <taxon>Panicum sect. Panicum</taxon>
    </lineage>
</organism>
<name>A0A2T7C7X0_9POAL</name>
<keyword evidence="3" id="KW-1185">Reference proteome</keyword>
<gene>
    <name evidence="2" type="ORF">GQ55_9G306700</name>
</gene>
<evidence type="ECO:0000313" key="2">
    <source>
        <dbReference type="EMBL" id="PUZ39424.1"/>
    </source>
</evidence>
<dbReference type="Proteomes" id="UP000244336">
    <property type="component" value="Chromosome 9"/>
</dbReference>
<accession>A0A2T7C7X0</accession>
<dbReference type="EMBL" id="CM009757">
    <property type="protein sequence ID" value="PUZ39424.1"/>
    <property type="molecule type" value="Genomic_DNA"/>
</dbReference>
<dbReference type="Gramene" id="PUZ39424">
    <property type="protein sequence ID" value="PUZ39424"/>
    <property type="gene ID" value="GQ55_9G306700"/>
</dbReference>
<sequence>MIISPSNQARSTKISSPPFPVKISSTARERNHPYSGASFCVRCWRRQVLGA</sequence>
<protein>
    <submittedName>
        <fullName evidence="2">Uncharacterized protein</fullName>
    </submittedName>
</protein>
<evidence type="ECO:0000313" key="3">
    <source>
        <dbReference type="Proteomes" id="UP000244336"/>
    </source>
</evidence>
<feature type="compositionally biased region" description="Polar residues" evidence="1">
    <location>
        <begin position="1"/>
        <end position="15"/>
    </location>
</feature>